<dbReference type="PANTHER" id="PTHR22911:SF79">
    <property type="entry name" value="MOBA-LIKE NTP TRANSFERASE DOMAIN-CONTAINING PROTEIN"/>
    <property type="match status" value="1"/>
</dbReference>
<dbReference type="OrthoDB" id="5295396at2"/>
<evidence type="ECO:0000313" key="4">
    <source>
        <dbReference type="Proteomes" id="UP000321337"/>
    </source>
</evidence>
<dbReference type="InterPro" id="IPR037185">
    <property type="entry name" value="EmrE-like"/>
</dbReference>
<feature type="transmembrane region" description="Helical" evidence="1">
    <location>
        <begin position="184"/>
        <end position="201"/>
    </location>
</feature>
<feature type="transmembrane region" description="Helical" evidence="1">
    <location>
        <begin position="72"/>
        <end position="93"/>
    </location>
</feature>
<feature type="transmembrane region" description="Helical" evidence="1">
    <location>
        <begin position="99"/>
        <end position="118"/>
    </location>
</feature>
<feature type="domain" description="EamA" evidence="2">
    <location>
        <begin position="155"/>
        <end position="283"/>
    </location>
</feature>
<feature type="transmembrane region" description="Helical" evidence="1">
    <location>
        <begin position="12"/>
        <end position="30"/>
    </location>
</feature>
<reference evidence="3 4" key="1">
    <citation type="submission" date="2019-07" db="EMBL/GenBank/DDBJ databases">
        <title>Whole genome shotgun sequence of Thiobacillus plumbophilus NBRC 107929.</title>
        <authorList>
            <person name="Hosoyama A."/>
            <person name="Uohara A."/>
            <person name="Ohji S."/>
            <person name="Ichikawa N."/>
        </authorList>
    </citation>
    <scope>NUCLEOTIDE SEQUENCE [LARGE SCALE GENOMIC DNA]</scope>
    <source>
        <strain evidence="3 4">NBRC 107929</strain>
    </source>
</reference>
<evidence type="ECO:0000256" key="1">
    <source>
        <dbReference type="SAM" id="Phobius"/>
    </source>
</evidence>
<accession>A0A512LAV4</accession>
<feature type="domain" description="EamA" evidence="2">
    <location>
        <begin position="13"/>
        <end position="141"/>
    </location>
</feature>
<sequence length="289" mass="30793">MPTQSIRSQPMTVSILLFGAVLWGISWWPLKYFGAHGLSGALMVVASYGVVGIFALPTLWLQRQRWRSQTGLLVLIALLGGWSNIAFVTALISGNVVRVMLLFYLAPVWGVLGGRIFLREHITPKRWFAVGLSMAGAFVLLGGVSAFSTPLDLVDVLALSAGLTFALNNVTTRAAQRIPMTSKVFVVFLGCAILASSVALLQGARFPSLAGGTWGLILVFAFTWLLLATLAIQYGVTHMEAGKASILLIFELIAALVSAVLIGGEAISQHEWLGGALIASAALIEARSQ</sequence>
<protein>
    <recommendedName>
        <fullName evidence="2">EamA domain-containing protein</fullName>
    </recommendedName>
</protein>
<evidence type="ECO:0000313" key="3">
    <source>
        <dbReference type="EMBL" id="GEP31607.1"/>
    </source>
</evidence>
<dbReference type="Proteomes" id="UP000321337">
    <property type="component" value="Unassembled WGS sequence"/>
</dbReference>
<dbReference type="PANTHER" id="PTHR22911">
    <property type="entry name" value="ACYL-MALONYL CONDENSING ENZYME-RELATED"/>
    <property type="match status" value="1"/>
</dbReference>
<feature type="transmembrane region" description="Helical" evidence="1">
    <location>
        <begin position="213"/>
        <end position="232"/>
    </location>
</feature>
<feature type="transmembrane region" description="Helical" evidence="1">
    <location>
        <begin position="36"/>
        <end position="60"/>
    </location>
</feature>
<gene>
    <name evidence="3" type="ORF">TPL01_27450</name>
</gene>
<dbReference type="EMBL" id="BKAD01000032">
    <property type="protein sequence ID" value="GEP31607.1"/>
    <property type="molecule type" value="Genomic_DNA"/>
</dbReference>
<organism evidence="3 4">
    <name type="scientific">Sulfuriferula plumbiphila</name>
    <dbReference type="NCBI Taxonomy" id="171865"/>
    <lineage>
        <taxon>Bacteria</taxon>
        <taxon>Pseudomonadati</taxon>
        <taxon>Pseudomonadota</taxon>
        <taxon>Betaproteobacteria</taxon>
        <taxon>Nitrosomonadales</taxon>
        <taxon>Sulfuricellaceae</taxon>
        <taxon>Sulfuriferula</taxon>
    </lineage>
</organism>
<keyword evidence="4" id="KW-1185">Reference proteome</keyword>
<feature type="transmembrane region" description="Helical" evidence="1">
    <location>
        <begin position="244"/>
        <end position="264"/>
    </location>
</feature>
<keyword evidence="1" id="KW-1133">Transmembrane helix</keyword>
<dbReference type="GO" id="GO:0016020">
    <property type="term" value="C:membrane"/>
    <property type="evidence" value="ECO:0007669"/>
    <property type="project" value="InterPro"/>
</dbReference>
<keyword evidence="1" id="KW-0472">Membrane</keyword>
<keyword evidence="1" id="KW-0812">Transmembrane</keyword>
<feature type="transmembrane region" description="Helical" evidence="1">
    <location>
        <begin position="153"/>
        <end position="172"/>
    </location>
</feature>
<dbReference type="SUPFAM" id="SSF103481">
    <property type="entry name" value="Multidrug resistance efflux transporter EmrE"/>
    <property type="match status" value="2"/>
</dbReference>
<feature type="transmembrane region" description="Helical" evidence="1">
    <location>
        <begin position="127"/>
        <end position="147"/>
    </location>
</feature>
<proteinExistence type="predicted"/>
<dbReference type="AlphaFoldDB" id="A0A512LAV4"/>
<evidence type="ECO:0000259" key="2">
    <source>
        <dbReference type="Pfam" id="PF00892"/>
    </source>
</evidence>
<comment type="caution">
    <text evidence="3">The sequence shown here is derived from an EMBL/GenBank/DDBJ whole genome shotgun (WGS) entry which is preliminary data.</text>
</comment>
<name>A0A512LAV4_9PROT</name>
<dbReference type="Pfam" id="PF00892">
    <property type="entry name" value="EamA"/>
    <property type="match status" value="2"/>
</dbReference>
<dbReference type="InterPro" id="IPR000620">
    <property type="entry name" value="EamA_dom"/>
</dbReference>